<name>A0A2L2LMT2_AGRTU</name>
<accession>A0A2L2LMT2</accession>
<dbReference type="InterPro" id="IPR029062">
    <property type="entry name" value="Class_I_gatase-like"/>
</dbReference>
<dbReference type="RefSeq" id="WP_104680614.1">
    <property type="nucleotide sequence ID" value="NZ_CP026928.1"/>
</dbReference>
<evidence type="ECO:0000313" key="3">
    <source>
        <dbReference type="EMBL" id="AVH45635.1"/>
    </source>
</evidence>
<geneLocation type="plasmid" evidence="4">
    <name>pat1d1609b</name>
</geneLocation>
<dbReference type="InterPro" id="IPR002818">
    <property type="entry name" value="DJ-1/PfpI"/>
</dbReference>
<dbReference type="EMBL" id="CP026928">
    <property type="protein sequence ID" value="AVH45635.1"/>
    <property type="molecule type" value="Genomic_DNA"/>
</dbReference>
<dbReference type="AlphaFoldDB" id="A0A2L2LMT2"/>
<dbReference type="Proteomes" id="UP000237717">
    <property type="component" value="Plasmid pAt1D1609b"/>
</dbReference>
<dbReference type="PANTHER" id="PTHR43130:SF2">
    <property type="entry name" value="DJ-1_PFPI DOMAIN-CONTAINING PROTEIN"/>
    <property type="match status" value="1"/>
</dbReference>
<dbReference type="Gene3D" id="3.40.50.880">
    <property type="match status" value="1"/>
</dbReference>
<keyword evidence="1" id="KW-1133">Transmembrane helix</keyword>
<sequence length="243" mass="25414">MTKTANRPLKVGILIEPSVLLMDVVGVQSVFGMNPDVELYHIGKTLDVTHAFGGLTIAASTTYADCPVLDVLAVGAMAPNVFSDPETIAFVQAQAKHDPYLIGICAGVLLFGAAGLLKGKRATTNLQCIDRLAELGCEVIEGGSVVEDGKLFTAGPATGGFEAAIVALARLRGVHAAKLQELNVEYHPKPVFGVGTVELAGPELTREVKEFGRAVFTASADEAALAFRRLPSDPLTPTSQATS</sequence>
<protein>
    <submittedName>
        <fullName evidence="3">Cyclohexyl-isocyanide hydratase</fullName>
    </submittedName>
</protein>
<keyword evidence="1" id="KW-0812">Transmembrane</keyword>
<proteinExistence type="predicted"/>
<evidence type="ECO:0000313" key="4">
    <source>
        <dbReference type="Proteomes" id="UP000237717"/>
    </source>
</evidence>
<dbReference type="SUPFAM" id="SSF52317">
    <property type="entry name" value="Class I glutamine amidotransferase-like"/>
    <property type="match status" value="1"/>
</dbReference>
<organism evidence="3 4">
    <name type="scientific">Agrobacterium tumefaciens</name>
    <dbReference type="NCBI Taxonomy" id="358"/>
    <lineage>
        <taxon>Bacteria</taxon>
        <taxon>Pseudomonadati</taxon>
        <taxon>Pseudomonadota</taxon>
        <taxon>Alphaproteobacteria</taxon>
        <taxon>Hyphomicrobiales</taxon>
        <taxon>Rhizobiaceae</taxon>
        <taxon>Rhizobium/Agrobacterium group</taxon>
        <taxon>Agrobacterium</taxon>
        <taxon>Agrobacterium tumefaciens complex</taxon>
    </lineage>
</organism>
<dbReference type="Pfam" id="PF01965">
    <property type="entry name" value="DJ-1_PfpI"/>
    <property type="match status" value="1"/>
</dbReference>
<dbReference type="InterPro" id="IPR052158">
    <property type="entry name" value="INH-QAR"/>
</dbReference>
<dbReference type="GO" id="GO:0006355">
    <property type="term" value="P:regulation of DNA-templated transcription"/>
    <property type="evidence" value="ECO:0007669"/>
    <property type="project" value="TreeGrafter"/>
</dbReference>
<gene>
    <name evidence="3" type="primary">inhA</name>
    <name evidence="3" type="ORF">At1D1609_56030</name>
</gene>
<reference evidence="3 4" key="1">
    <citation type="submission" date="2018-02" db="EMBL/GenBank/DDBJ databases">
        <title>Complete genome sequence of Agrobacterium tumefaciens 1D1609.</title>
        <authorList>
            <person name="Cho S.-T."/>
            <person name="Haryono M."/>
            <person name="Chang H.-H."/>
            <person name="Santos M.N."/>
            <person name="Lai E.-M."/>
            <person name="Kuo C.-H."/>
        </authorList>
    </citation>
    <scope>NUCLEOTIDE SEQUENCE [LARGE SCALE GENOMIC DNA]</scope>
    <source>
        <strain evidence="3 4">1D1609</strain>
        <plasmid evidence="4">Plasmid pat1d1609b</plasmid>
    </source>
</reference>
<keyword evidence="3" id="KW-0614">Plasmid</keyword>
<dbReference type="PANTHER" id="PTHR43130">
    <property type="entry name" value="ARAC-FAMILY TRANSCRIPTIONAL REGULATOR"/>
    <property type="match status" value="1"/>
</dbReference>
<feature type="transmembrane region" description="Helical" evidence="1">
    <location>
        <begin position="100"/>
        <end position="117"/>
    </location>
</feature>
<evidence type="ECO:0000259" key="2">
    <source>
        <dbReference type="Pfam" id="PF01965"/>
    </source>
</evidence>
<evidence type="ECO:0000256" key="1">
    <source>
        <dbReference type="SAM" id="Phobius"/>
    </source>
</evidence>
<feature type="domain" description="DJ-1/PfpI" evidence="2">
    <location>
        <begin position="10"/>
        <end position="161"/>
    </location>
</feature>
<keyword evidence="1" id="KW-0472">Membrane</keyword>